<name>L9KZE6_TUPCH</name>
<dbReference type="AlphaFoldDB" id="L9KZE6"/>
<sequence>MQRSKAYFLRPEILGLKPSTVTRPCESPLLAWTSDPPPLMSDGCAEDRTRPAAELSLDLNLGLISTDFLTQSCKVIALWSPFLKTTVYWAALGEGLGLCPNTCEWFFLVWILHGRPTPPFPWHQSPFLSAESSAKLDHVQWRPRHHMVGPKMGEQGEDTAAYEIWCPLGHRREQEFGLAQ</sequence>
<proteinExistence type="predicted"/>
<evidence type="ECO:0000313" key="1">
    <source>
        <dbReference type="EMBL" id="ELW66497.1"/>
    </source>
</evidence>
<evidence type="ECO:0000313" key="2">
    <source>
        <dbReference type="Proteomes" id="UP000011518"/>
    </source>
</evidence>
<dbReference type="Proteomes" id="UP000011518">
    <property type="component" value="Unassembled WGS sequence"/>
</dbReference>
<organism evidence="1 2">
    <name type="scientific">Tupaia chinensis</name>
    <name type="common">Chinese tree shrew</name>
    <name type="synonym">Tupaia belangeri chinensis</name>
    <dbReference type="NCBI Taxonomy" id="246437"/>
    <lineage>
        <taxon>Eukaryota</taxon>
        <taxon>Metazoa</taxon>
        <taxon>Chordata</taxon>
        <taxon>Craniata</taxon>
        <taxon>Vertebrata</taxon>
        <taxon>Euteleostomi</taxon>
        <taxon>Mammalia</taxon>
        <taxon>Eutheria</taxon>
        <taxon>Euarchontoglires</taxon>
        <taxon>Scandentia</taxon>
        <taxon>Tupaiidae</taxon>
        <taxon>Tupaia</taxon>
    </lineage>
</organism>
<reference evidence="2" key="1">
    <citation type="submission" date="2012-07" db="EMBL/GenBank/DDBJ databases">
        <title>Genome of the Chinese tree shrew, a rising model animal genetically related to primates.</title>
        <authorList>
            <person name="Zhang G."/>
            <person name="Fan Y."/>
            <person name="Yao Y."/>
            <person name="Huang Z."/>
        </authorList>
    </citation>
    <scope>NUCLEOTIDE SEQUENCE [LARGE SCALE GENOMIC DNA]</scope>
</reference>
<protein>
    <submittedName>
        <fullName evidence="1">Uncharacterized protein</fullName>
    </submittedName>
</protein>
<reference evidence="2" key="2">
    <citation type="journal article" date="2013" name="Nat. Commun.">
        <title>Genome of the Chinese tree shrew.</title>
        <authorList>
            <person name="Fan Y."/>
            <person name="Huang Z.Y."/>
            <person name="Cao C.C."/>
            <person name="Chen C.S."/>
            <person name="Chen Y.X."/>
            <person name="Fan D.D."/>
            <person name="He J."/>
            <person name="Hou H.L."/>
            <person name="Hu L."/>
            <person name="Hu X.T."/>
            <person name="Jiang X.T."/>
            <person name="Lai R."/>
            <person name="Lang Y.S."/>
            <person name="Liang B."/>
            <person name="Liao S.G."/>
            <person name="Mu D."/>
            <person name="Ma Y.Y."/>
            <person name="Niu Y.Y."/>
            <person name="Sun X.Q."/>
            <person name="Xia J.Q."/>
            <person name="Xiao J."/>
            <person name="Xiong Z.Q."/>
            <person name="Xu L."/>
            <person name="Yang L."/>
            <person name="Zhang Y."/>
            <person name="Zhao W."/>
            <person name="Zhao X.D."/>
            <person name="Zheng Y.T."/>
            <person name="Zhou J.M."/>
            <person name="Zhu Y.B."/>
            <person name="Zhang G.J."/>
            <person name="Wang J."/>
            <person name="Yao Y.G."/>
        </authorList>
    </citation>
    <scope>NUCLEOTIDE SEQUENCE [LARGE SCALE GENOMIC DNA]</scope>
</reference>
<dbReference type="EMBL" id="KB320648">
    <property type="protein sequence ID" value="ELW66497.1"/>
    <property type="molecule type" value="Genomic_DNA"/>
</dbReference>
<dbReference type="InParanoid" id="L9KZE6"/>
<gene>
    <name evidence="1" type="ORF">TREES_T100017005</name>
</gene>
<keyword evidence="2" id="KW-1185">Reference proteome</keyword>
<accession>L9KZE6</accession>